<dbReference type="Pfam" id="PF03483">
    <property type="entry name" value="B3_4"/>
    <property type="match status" value="1"/>
</dbReference>
<dbReference type="EMBL" id="JGZC01000001">
    <property type="protein sequence ID" value="KFI71596.1"/>
    <property type="molecule type" value="Genomic_DNA"/>
</dbReference>
<keyword evidence="10 15" id="KW-0460">Magnesium</keyword>
<dbReference type="PROSITE" id="PS50886">
    <property type="entry name" value="TRBD"/>
    <property type="match status" value="1"/>
</dbReference>
<protein>
    <recommendedName>
        <fullName evidence="15">Phenylalanine--tRNA ligase beta subunit</fullName>
        <ecNumber evidence="15">6.1.1.20</ecNumber>
    </recommendedName>
    <alternativeName>
        <fullName evidence="15">Phenylalanyl-tRNA synthetase beta subunit</fullName>
        <shortName evidence="15">PheRS</shortName>
    </alternativeName>
</protein>
<gene>
    <name evidence="15" type="primary">pheT</name>
    <name evidence="20" type="ORF">BMERY_1109</name>
</gene>
<evidence type="ECO:0000256" key="3">
    <source>
        <dbReference type="ARBA" id="ARBA00011209"/>
    </source>
</evidence>
<dbReference type="SMART" id="SM00896">
    <property type="entry name" value="FDX-ACB"/>
    <property type="match status" value="1"/>
</dbReference>
<dbReference type="SMART" id="SM00874">
    <property type="entry name" value="B5"/>
    <property type="match status" value="1"/>
</dbReference>
<keyword evidence="13 15" id="KW-0030">Aminoacyl-tRNA synthetase</keyword>
<keyword evidence="9 15" id="KW-0067">ATP-binding</keyword>
<dbReference type="AlphaFoldDB" id="A0A087BKP6"/>
<evidence type="ECO:0000313" key="21">
    <source>
        <dbReference type="Proteomes" id="UP000029060"/>
    </source>
</evidence>
<dbReference type="InterPro" id="IPR012340">
    <property type="entry name" value="NA-bd_OB-fold"/>
</dbReference>
<evidence type="ECO:0000256" key="1">
    <source>
        <dbReference type="ARBA" id="ARBA00004496"/>
    </source>
</evidence>
<dbReference type="SUPFAM" id="SSF56037">
    <property type="entry name" value="PheT/TilS domain"/>
    <property type="match status" value="1"/>
</dbReference>
<dbReference type="Gene3D" id="3.50.40.10">
    <property type="entry name" value="Phenylalanyl-trna Synthetase, Chain B, domain 3"/>
    <property type="match status" value="1"/>
</dbReference>
<dbReference type="GO" id="GO:0004826">
    <property type="term" value="F:phenylalanine-tRNA ligase activity"/>
    <property type="evidence" value="ECO:0007669"/>
    <property type="project" value="UniProtKB-UniRule"/>
</dbReference>
<dbReference type="Gene3D" id="3.30.56.10">
    <property type="match status" value="2"/>
</dbReference>
<evidence type="ECO:0000256" key="8">
    <source>
        <dbReference type="ARBA" id="ARBA00022741"/>
    </source>
</evidence>
<sequence length="869" mass="94789">MPMVDMDWLRSHVEVPEDLTYEQLAKDLVKVGLEEEEIHSSQVTGPIVVGYVVDATPEPQKNGKIINWCHVDVGDEYNEVDENGNKVPRGIICGAPNMAAGEKVVVTLPGAVLPGDFRIEPRKTYGHISNGMCASERELGLGDNHNGIILLREYGFTEEEYEALKPGDDAIHLLHLDQPLLEINITPDRGYTLSYRGVAREYHHSTGAKFTDPVIALNKKVPTPASALPDVKPDIEVQIDDNNPIHGVPGCDRYYARIVRGFDPAARTPNWMRRRLIRSGMRSISLAVDVTNYVMMDLGQPMHAYDLDKLEGPIVVRRANEGEKLVTLDGKEHELSTEDLLITDSPNGERSSRILGIAGVMGGLYGEVTAETKNVLLEAAHFDQVSIARSARRHKIPSEASRRFERGVDCALQPPAAQMCADLLVEYGGGVPSDTPNDVNNTKHRRSIQFPTSEVARVAGLNTDVNTISKILTDIGCTVAGGGNGEFSVNAPTWRPDLNEPCDLVEEVARLVGYDEIPVRVPAAPVKGEVGLTADQLRRRRIADELAEYGMVEALSYPFVGDEDYKVFGYDAEATKRVSVEIANPLYGDRPYLRREVLPTLAATVQRNIRRGIENVSLYELGHVYLWNPDAPAIPALPGGVKPTEEQLKALDAGLPDQPDHVAGIFTGLSENTGWMGGKRPVDWSDAVEAVHRIADRIGAAIELNQPAAEEVPAQWHPGRFAYVDVDGKHVGLVGELHPHVNEALGFPAHSAAFELNMTDLFATLDGKPVQAKPISTFPPVKQDLAFTVDESVSAAKLENVVREAAGEDLESIELFDVFTGDQVGEGKKSLAFAVVFRSPGKTLGAEDSEAIRARIVEAAAQLGAQLRA</sequence>
<dbReference type="InterPro" id="IPR045864">
    <property type="entry name" value="aa-tRNA-synth_II/BPL/LPL"/>
</dbReference>
<evidence type="ECO:0000256" key="14">
    <source>
        <dbReference type="ARBA" id="ARBA00049255"/>
    </source>
</evidence>
<dbReference type="GO" id="GO:0005524">
    <property type="term" value="F:ATP binding"/>
    <property type="evidence" value="ECO:0007669"/>
    <property type="project" value="UniProtKB-UniRule"/>
</dbReference>
<evidence type="ECO:0000259" key="18">
    <source>
        <dbReference type="PROSITE" id="PS51447"/>
    </source>
</evidence>
<dbReference type="InterPro" id="IPR045060">
    <property type="entry name" value="Phe-tRNA-ligase_IIc_bsu"/>
</dbReference>
<proteinExistence type="inferred from homology"/>
<accession>A0A087BKP6</accession>
<dbReference type="PROSITE" id="PS51447">
    <property type="entry name" value="FDX_ACB"/>
    <property type="match status" value="1"/>
</dbReference>
<dbReference type="eggNOG" id="COG0073">
    <property type="taxonomic scope" value="Bacteria"/>
</dbReference>
<feature type="domain" description="B5" evidence="19">
    <location>
        <begin position="443"/>
        <end position="519"/>
    </location>
</feature>
<dbReference type="GO" id="GO:0000049">
    <property type="term" value="F:tRNA binding"/>
    <property type="evidence" value="ECO:0007669"/>
    <property type="project" value="UniProtKB-UniRule"/>
</dbReference>
<evidence type="ECO:0000256" key="13">
    <source>
        <dbReference type="ARBA" id="ARBA00023146"/>
    </source>
</evidence>
<keyword evidence="21" id="KW-1185">Reference proteome</keyword>
<keyword evidence="4 15" id="KW-0963">Cytoplasm</keyword>
<evidence type="ECO:0000256" key="16">
    <source>
        <dbReference type="PROSITE-ProRule" id="PRU00209"/>
    </source>
</evidence>
<dbReference type="GO" id="GO:0009328">
    <property type="term" value="C:phenylalanine-tRNA ligase complex"/>
    <property type="evidence" value="ECO:0007669"/>
    <property type="project" value="TreeGrafter"/>
</dbReference>
<evidence type="ECO:0000256" key="12">
    <source>
        <dbReference type="ARBA" id="ARBA00022917"/>
    </source>
</evidence>
<dbReference type="SUPFAM" id="SSF46955">
    <property type="entry name" value="Putative DNA-binding domain"/>
    <property type="match status" value="1"/>
</dbReference>
<evidence type="ECO:0000256" key="5">
    <source>
        <dbReference type="ARBA" id="ARBA00022555"/>
    </source>
</evidence>
<reference evidence="20 21" key="1">
    <citation type="submission" date="2014-03" db="EMBL/GenBank/DDBJ databases">
        <title>Genomics of Bifidobacteria.</title>
        <authorList>
            <person name="Ventura M."/>
            <person name="Milani C."/>
            <person name="Lugli G.A."/>
        </authorList>
    </citation>
    <scope>NUCLEOTIDE SEQUENCE [LARGE SCALE GENOMIC DNA]</scope>
    <source>
        <strain evidence="20 21">LMG 11341</strain>
    </source>
</reference>
<dbReference type="SUPFAM" id="SSF55681">
    <property type="entry name" value="Class II aaRS and biotin synthetases"/>
    <property type="match status" value="1"/>
</dbReference>
<dbReference type="InterPro" id="IPR041616">
    <property type="entry name" value="PheRS_beta_core"/>
</dbReference>
<dbReference type="EC" id="6.1.1.20" evidence="15"/>
<dbReference type="SUPFAM" id="SSF54991">
    <property type="entry name" value="Anticodon-binding domain of PheRS"/>
    <property type="match status" value="1"/>
</dbReference>
<dbReference type="GO" id="GO:0006432">
    <property type="term" value="P:phenylalanyl-tRNA aminoacylation"/>
    <property type="evidence" value="ECO:0007669"/>
    <property type="project" value="UniProtKB-UniRule"/>
</dbReference>
<evidence type="ECO:0000259" key="17">
    <source>
        <dbReference type="PROSITE" id="PS50886"/>
    </source>
</evidence>
<dbReference type="FunFam" id="3.30.70.380:FF:000001">
    <property type="entry name" value="Phenylalanine--tRNA ligase beta subunit"/>
    <property type="match status" value="1"/>
</dbReference>
<dbReference type="InterPro" id="IPR009061">
    <property type="entry name" value="DNA-bd_dom_put_sf"/>
</dbReference>
<evidence type="ECO:0000256" key="7">
    <source>
        <dbReference type="ARBA" id="ARBA00022723"/>
    </source>
</evidence>
<dbReference type="RefSeq" id="WP_033521842.1">
    <property type="nucleotide sequence ID" value="NZ_JGZC01000001.1"/>
</dbReference>
<dbReference type="InterPro" id="IPR005146">
    <property type="entry name" value="B3/B4_tRNA-bd"/>
</dbReference>
<dbReference type="CDD" id="cd02796">
    <property type="entry name" value="tRNA_bind_bactPheRS"/>
    <property type="match status" value="1"/>
</dbReference>
<comment type="subunit">
    <text evidence="3 15">Tetramer of two alpha and two beta subunits.</text>
</comment>
<dbReference type="InterPro" id="IPR004532">
    <property type="entry name" value="Phe-tRNA-ligase_IIc_bsu_bact"/>
</dbReference>
<dbReference type="PANTHER" id="PTHR10947">
    <property type="entry name" value="PHENYLALANYL-TRNA SYNTHETASE BETA CHAIN AND LEUCINE-RICH REPEAT-CONTAINING PROTEIN 47"/>
    <property type="match status" value="1"/>
</dbReference>
<dbReference type="SUPFAM" id="SSF50249">
    <property type="entry name" value="Nucleic acid-binding proteins"/>
    <property type="match status" value="1"/>
</dbReference>
<feature type="binding site" evidence="15">
    <location>
        <position position="506"/>
    </location>
    <ligand>
        <name>Mg(2+)</name>
        <dbReference type="ChEBI" id="CHEBI:18420"/>
        <note>shared with alpha subunit</note>
    </ligand>
</feature>
<comment type="catalytic activity">
    <reaction evidence="14 15">
        <text>tRNA(Phe) + L-phenylalanine + ATP = L-phenylalanyl-tRNA(Phe) + AMP + diphosphate + H(+)</text>
        <dbReference type="Rhea" id="RHEA:19413"/>
        <dbReference type="Rhea" id="RHEA-COMP:9668"/>
        <dbReference type="Rhea" id="RHEA-COMP:9699"/>
        <dbReference type="ChEBI" id="CHEBI:15378"/>
        <dbReference type="ChEBI" id="CHEBI:30616"/>
        <dbReference type="ChEBI" id="CHEBI:33019"/>
        <dbReference type="ChEBI" id="CHEBI:58095"/>
        <dbReference type="ChEBI" id="CHEBI:78442"/>
        <dbReference type="ChEBI" id="CHEBI:78531"/>
        <dbReference type="ChEBI" id="CHEBI:456215"/>
        <dbReference type="EC" id="6.1.1.20"/>
    </reaction>
</comment>
<dbReference type="Gene3D" id="3.30.930.10">
    <property type="entry name" value="Bira Bifunctional Protein, Domain 2"/>
    <property type="match status" value="1"/>
</dbReference>
<keyword evidence="7 15" id="KW-0479">Metal-binding</keyword>
<evidence type="ECO:0000313" key="20">
    <source>
        <dbReference type="EMBL" id="KFI71596.1"/>
    </source>
</evidence>
<feature type="binding site" evidence="15">
    <location>
        <position position="497"/>
    </location>
    <ligand>
        <name>Mg(2+)</name>
        <dbReference type="ChEBI" id="CHEBI:18420"/>
        <note>shared with alpha subunit</note>
    </ligand>
</feature>
<dbReference type="InterPro" id="IPR005121">
    <property type="entry name" value="Fdx_antiC-bd"/>
</dbReference>
<feature type="domain" description="FDX-ACB" evidence="18">
    <location>
        <begin position="776"/>
        <end position="868"/>
    </location>
</feature>
<dbReference type="CDD" id="cd00769">
    <property type="entry name" value="PheRS_beta_core"/>
    <property type="match status" value="1"/>
</dbReference>
<keyword evidence="8 15" id="KW-0547">Nucleotide-binding</keyword>
<feature type="domain" description="TRNA-binding" evidence="17">
    <location>
        <begin position="41"/>
        <end position="162"/>
    </location>
</feature>
<dbReference type="eggNOG" id="COG0072">
    <property type="taxonomic scope" value="Bacteria"/>
</dbReference>
<dbReference type="GO" id="GO:0000287">
    <property type="term" value="F:magnesium ion binding"/>
    <property type="evidence" value="ECO:0007669"/>
    <property type="project" value="UniProtKB-UniRule"/>
</dbReference>
<name>A0A087BKP6_9BIFI</name>
<dbReference type="Pfam" id="PF03147">
    <property type="entry name" value="FDX-ACB"/>
    <property type="match status" value="1"/>
</dbReference>
<feature type="binding site" evidence="15">
    <location>
        <position position="503"/>
    </location>
    <ligand>
        <name>Mg(2+)</name>
        <dbReference type="ChEBI" id="CHEBI:18420"/>
        <note>shared with alpha subunit</note>
    </ligand>
</feature>
<evidence type="ECO:0000256" key="4">
    <source>
        <dbReference type="ARBA" id="ARBA00022490"/>
    </source>
</evidence>
<evidence type="ECO:0000256" key="2">
    <source>
        <dbReference type="ARBA" id="ARBA00008653"/>
    </source>
</evidence>
<evidence type="ECO:0000256" key="6">
    <source>
        <dbReference type="ARBA" id="ARBA00022598"/>
    </source>
</evidence>
<evidence type="ECO:0000256" key="15">
    <source>
        <dbReference type="HAMAP-Rule" id="MF_00283"/>
    </source>
</evidence>
<dbReference type="InterPro" id="IPR020825">
    <property type="entry name" value="Phe-tRNA_synthase-like_B3/B4"/>
</dbReference>
<comment type="similarity">
    <text evidence="2 15">Belongs to the phenylalanyl-tRNA synthetase beta subunit family. Type 1 subfamily.</text>
</comment>
<evidence type="ECO:0000259" key="19">
    <source>
        <dbReference type="PROSITE" id="PS51483"/>
    </source>
</evidence>
<dbReference type="InterPro" id="IPR005147">
    <property type="entry name" value="tRNA_synthase_B5-dom"/>
</dbReference>
<dbReference type="InterPro" id="IPR002547">
    <property type="entry name" value="tRNA-bd_dom"/>
</dbReference>
<evidence type="ECO:0000256" key="9">
    <source>
        <dbReference type="ARBA" id="ARBA00022840"/>
    </source>
</evidence>
<feature type="binding site" evidence="15">
    <location>
        <position position="507"/>
    </location>
    <ligand>
        <name>Mg(2+)</name>
        <dbReference type="ChEBI" id="CHEBI:18420"/>
        <note>shared with alpha subunit</note>
    </ligand>
</feature>
<evidence type="ECO:0000256" key="11">
    <source>
        <dbReference type="ARBA" id="ARBA00022884"/>
    </source>
</evidence>
<dbReference type="Pfam" id="PF03484">
    <property type="entry name" value="B5"/>
    <property type="match status" value="1"/>
</dbReference>
<dbReference type="PANTHER" id="PTHR10947:SF0">
    <property type="entry name" value="PHENYLALANINE--TRNA LIGASE BETA SUBUNIT"/>
    <property type="match status" value="1"/>
</dbReference>
<dbReference type="STRING" id="78345.BMERY_1109"/>
<keyword evidence="12 15" id="KW-0648">Protein biosynthesis</keyword>
<dbReference type="Gene3D" id="3.30.70.380">
    <property type="entry name" value="Ferrodoxin-fold anticodon-binding domain"/>
    <property type="match status" value="1"/>
</dbReference>
<keyword evidence="5 16" id="KW-0820">tRNA-binding</keyword>
<comment type="caution">
    <text evidence="20">The sequence shown here is derived from an EMBL/GenBank/DDBJ whole genome shotgun (WGS) entry which is preliminary data.</text>
</comment>
<keyword evidence="11 16" id="KW-0694">RNA-binding</keyword>
<comment type="cofactor">
    <cofactor evidence="15">
        <name>Mg(2+)</name>
        <dbReference type="ChEBI" id="CHEBI:18420"/>
    </cofactor>
    <text evidence="15">Binds 2 magnesium ions per tetramer.</text>
</comment>
<dbReference type="Gene3D" id="2.40.50.140">
    <property type="entry name" value="Nucleic acid-binding proteins"/>
    <property type="match status" value="1"/>
</dbReference>
<dbReference type="SMART" id="SM00873">
    <property type="entry name" value="B3_4"/>
    <property type="match status" value="1"/>
</dbReference>
<dbReference type="InterPro" id="IPR033714">
    <property type="entry name" value="tRNA_bind_bactPheRS"/>
</dbReference>
<dbReference type="HAMAP" id="MF_00283">
    <property type="entry name" value="Phe_tRNA_synth_beta1"/>
    <property type="match status" value="1"/>
</dbReference>
<organism evidence="20 21">
    <name type="scientific">Bifidobacterium merycicum</name>
    <dbReference type="NCBI Taxonomy" id="78345"/>
    <lineage>
        <taxon>Bacteria</taxon>
        <taxon>Bacillati</taxon>
        <taxon>Actinomycetota</taxon>
        <taxon>Actinomycetes</taxon>
        <taxon>Bifidobacteriales</taxon>
        <taxon>Bifidobacteriaceae</taxon>
        <taxon>Bifidobacterium</taxon>
    </lineage>
</organism>
<dbReference type="Proteomes" id="UP000029060">
    <property type="component" value="Unassembled WGS sequence"/>
</dbReference>
<evidence type="ECO:0000256" key="10">
    <source>
        <dbReference type="ARBA" id="ARBA00022842"/>
    </source>
</evidence>
<dbReference type="NCBIfam" id="TIGR00472">
    <property type="entry name" value="pheT_bact"/>
    <property type="match status" value="1"/>
</dbReference>
<dbReference type="Pfam" id="PF17759">
    <property type="entry name" value="tRNA_synthFbeta"/>
    <property type="match status" value="1"/>
</dbReference>
<comment type="subcellular location">
    <subcellularLocation>
        <location evidence="1 15">Cytoplasm</location>
    </subcellularLocation>
</comment>
<keyword evidence="6 15" id="KW-0436">Ligase</keyword>
<dbReference type="Pfam" id="PF01588">
    <property type="entry name" value="tRNA_bind"/>
    <property type="match status" value="1"/>
</dbReference>
<dbReference type="PROSITE" id="PS51483">
    <property type="entry name" value="B5"/>
    <property type="match status" value="1"/>
</dbReference>
<dbReference type="InterPro" id="IPR036690">
    <property type="entry name" value="Fdx_antiC-bd_sf"/>
</dbReference>